<feature type="binding site" evidence="7">
    <location>
        <position position="196"/>
    </location>
    <ligand>
        <name>Zn(2+)</name>
        <dbReference type="ChEBI" id="CHEBI:29105"/>
    </ligand>
</feature>
<comment type="caution">
    <text evidence="8">The sequence shown here is derived from an EMBL/GenBank/DDBJ whole genome shotgun (WGS) entry which is preliminary data.</text>
</comment>
<dbReference type="PANTHER" id="PTHR38461">
    <property type="entry name" value="4-DEOXY-L-THREO-5-HEXOSULOSE-URONATE KETOL-ISOMERASE"/>
    <property type="match status" value="1"/>
</dbReference>
<comment type="function">
    <text evidence="7">Catalyzes the isomerization of 5-dehydro-4-deoxy-D-glucuronate to 3-deoxy-D-glycero-2,5-hexodiulosonate.</text>
</comment>
<reference evidence="8 9" key="1">
    <citation type="submission" date="2018-01" db="EMBL/GenBank/DDBJ databases">
        <title>Draft genome sequence of Paucibacter aquatile CR182 isolated from freshwater of the Nakdong River.</title>
        <authorList>
            <person name="Choi A."/>
            <person name="Chung E.J."/>
        </authorList>
    </citation>
    <scope>NUCLEOTIDE SEQUENCE [LARGE SCALE GENOMIC DNA]</scope>
    <source>
        <strain evidence="8 9">CR182</strain>
    </source>
</reference>
<sequence length="278" mass="31257">MDIRQPIHSEHARTLDTEGLRRHFLVQDLFQPDQATLTYSQIDRIIVGGIMPVGQAVRFAPELGKHTGTDFFLQRRELGLINIGGAARVSVDDQVFEIGPREALYVGQGARELAFSSVDPAQPAKLYFNCAPAHTAYPHRKVTLAEASPETLGSPETSNRRTIYKFLVPDVLPTCQLLMGMTQLEPGSLWNTMPCHTHDRRMEVYFYFDMNENAAVFHMMGEPSQTRHLVVRNEQAVISPSWSVHSGVGTQAYTFIWGMVGENQVFKDMDHVPMSALR</sequence>
<dbReference type="GO" id="GO:0008270">
    <property type="term" value="F:zinc ion binding"/>
    <property type="evidence" value="ECO:0007669"/>
    <property type="project" value="UniProtKB-UniRule"/>
</dbReference>
<comment type="similarity">
    <text evidence="3 7">Belongs to the KduI family.</text>
</comment>
<evidence type="ECO:0000256" key="7">
    <source>
        <dbReference type="HAMAP-Rule" id="MF_00687"/>
    </source>
</evidence>
<comment type="catalytic activity">
    <reaction evidence="1 7">
        <text>5-dehydro-4-deoxy-D-glucuronate = 3-deoxy-D-glycero-2,5-hexodiulosonate</text>
        <dbReference type="Rhea" id="RHEA:23896"/>
        <dbReference type="ChEBI" id="CHEBI:17117"/>
        <dbReference type="ChEBI" id="CHEBI:29071"/>
        <dbReference type="EC" id="5.3.1.17"/>
    </reaction>
</comment>
<keyword evidence="6 7" id="KW-0413">Isomerase</keyword>
<comment type="pathway">
    <text evidence="2 7">Glycan metabolism; pectin degradation; 2-dehydro-3-deoxy-D-gluconate from pectin: step 4/5.</text>
</comment>
<accession>A0A2N8KZE1</accession>
<dbReference type="OrthoDB" id="9770644at2"/>
<dbReference type="CDD" id="cd20491">
    <property type="entry name" value="cupin_KduI_C"/>
    <property type="match status" value="1"/>
</dbReference>
<dbReference type="GO" id="GO:0019698">
    <property type="term" value="P:D-galacturonate catabolic process"/>
    <property type="evidence" value="ECO:0007669"/>
    <property type="project" value="TreeGrafter"/>
</dbReference>
<protein>
    <recommendedName>
        <fullName evidence="7">4-deoxy-L-threo-5-hexosulose-uronate ketol-isomerase</fullName>
        <ecNumber evidence="7">5.3.1.17</ecNumber>
    </recommendedName>
    <alternativeName>
        <fullName evidence="7">5-keto-4-deoxyuronate isomerase</fullName>
    </alternativeName>
    <alternativeName>
        <fullName evidence="7">DKI isomerase</fullName>
    </alternativeName>
</protein>
<evidence type="ECO:0000256" key="2">
    <source>
        <dbReference type="ARBA" id="ARBA00005148"/>
    </source>
</evidence>
<dbReference type="AlphaFoldDB" id="A0A2N8KZE1"/>
<dbReference type="UniPathway" id="UPA00545">
    <property type="reaction ID" value="UER00826"/>
</dbReference>
<evidence type="ECO:0000313" key="8">
    <source>
        <dbReference type="EMBL" id="PND38828.1"/>
    </source>
</evidence>
<dbReference type="PIRSF" id="PIRSF006625">
    <property type="entry name" value="KduI"/>
    <property type="match status" value="1"/>
</dbReference>
<gene>
    <name evidence="7" type="primary">kduI</name>
    <name evidence="8" type="ORF">C1O66_15715</name>
</gene>
<keyword evidence="9" id="KW-1185">Reference proteome</keyword>
<evidence type="ECO:0000313" key="9">
    <source>
        <dbReference type="Proteomes" id="UP000235916"/>
    </source>
</evidence>
<dbReference type="GO" id="GO:0045490">
    <property type="term" value="P:pectin catabolic process"/>
    <property type="evidence" value="ECO:0007669"/>
    <property type="project" value="UniProtKB-UniRule"/>
</dbReference>
<name>A0A2N8KZE1_9BURK</name>
<dbReference type="Pfam" id="PF04962">
    <property type="entry name" value="KduI"/>
    <property type="match status" value="1"/>
</dbReference>
<organism evidence="8 9">
    <name type="scientific">Kinneretia aquatilis</name>
    <dbReference type="NCBI Taxonomy" id="2070761"/>
    <lineage>
        <taxon>Bacteria</taxon>
        <taxon>Pseudomonadati</taxon>
        <taxon>Pseudomonadota</taxon>
        <taxon>Betaproteobacteria</taxon>
        <taxon>Burkholderiales</taxon>
        <taxon>Sphaerotilaceae</taxon>
        <taxon>Roseateles</taxon>
    </lineage>
</organism>
<proteinExistence type="inferred from homology"/>
<comment type="cofactor">
    <cofactor evidence="7">
        <name>Zn(2+)</name>
        <dbReference type="ChEBI" id="CHEBI:29105"/>
    </cofactor>
    <text evidence="7">Binds 1 zinc ion per subunit.</text>
</comment>
<dbReference type="InterPro" id="IPR021120">
    <property type="entry name" value="KduI/IolB_isomerase"/>
</dbReference>
<dbReference type="GO" id="GO:0042840">
    <property type="term" value="P:D-glucuronate catabolic process"/>
    <property type="evidence" value="ECO:0007669"/>
    <property type="project" value="TreeGrafter"/>
</dbReference>
<dbReference type="InterPro" id="IPR014710">
    <property type="entry name" value="RmlC-like_jellyroll"/>
</dbReference>
<dbReference type="Gene3D" id="2.60.120.10">
    <property type="entry name" value="Jelly Rolls"/>
    <property type="match status" value="1"/>
</dbReference>
<dbReference type="InterPro" id="IPR007045">
    <property type="entry name" value="KduI"/>
</dbReference>
<dbReference type="GO" id="GO:0008697">
    <property type="term" value="F:4-deoxy-L-threo-5-hexosulose-uronate ketol-isomerase activity"/>
    <property type="evidence" value="ECO:0007669"/>
    <property type="project" value="UniProtKB-UniRule"/>
</dbReference>
<dbReference type="HAMAP" id="MF_00687">
    <property type="entry name" value="KduI"/>
    <property type="match status" value="1"/>
</dbReference>
<dbReference type="RefSeq" id="WP_102768745.1">
    <property type="nucleotide sequence ID" value="NZ_POSP01000003.1"/>
</dbReference>
<evidence type="ECO:0000256" key="1">
    <source>
        <dbReference type="ARBA" id="ARBA00000552"/>
    </source>
</evidence>
<dbReference type="Gene3D" id="2.60.120.520">
    <property type="entry name" value="pectin degrading enzyme 5-keto 4- deoxyuronate isomerase, domain 1"/>
    <property type="match status" value="1"/>
</dbReference>
<dbReference type="NCBIfam" id="NF002091">
    <property type="entry name" value="PRK00924.1"/>
    <property type="match status" value="1"/>
</dbReference>
<dbReference type="SUPFAM" id="SSF51182">
    <property type="entry name" value="RmlC-like cupins"/>
    <property type="match status" value="1"/>
</dbReference>
<feature type="binding site" evidence="7">
    <location>
        <position position="198"/>
    </location>
    <ligand>
        <name>Zn(2+)</name>
        <dbReference type="ChEBI" id="CHEBI:29105"/>
    </ligand>
</feature>
<evidence type="ECO:0000256" key="4">
    <source>
        <dbReference type="ARBA" id="ARBA00022723"/>
    </source>
</evidence>
<evidence type="ECO:0000256" key="5">
    <source>
        <dbReference type="ARBA" id="ARBA00022833"/>
    </source>
</evidence>
<dbReference type="InterPro" id="IPR027449">
    <property type="entry name" value="KduI_N"/>
</dbReference>
<feature type="binding site" evidence="7">
    <location>
        <position position="203"/>
    </location>
    <ligand>
        <name>Zn(2+)</name>
        <dbReference type="ChEBI" id="CHEBI:29105"/>
    </ligand>
</feature>
<keyword evidence="4 7" id="KW-0479">Metal-binding</keyword>
<dbReference type="EMBL" id="POSP01000003">
    <property type="protein sequence ID" value="PND38828.1"/>
    <property type="molecule type" value="Genomic_DNA"/>
</dbReference>
<dbReference type="Proteomes" id="UP000235916">
    <property type="component" value="Unassembled WGS sequence"/>
</dbReference>
<evidence type="ECO:0000256" key="3">
    <source>
        <dbReference type="ARBA" id="ARBA00008086"/>
    </source>
</evidence>
<dbReference type="EC" id="5.3.1.17" evidence="7"/>
<dbReference type="CDD" id="cd20294">
    <property type="entry name" value="cupin_KduI_N"/>
    <property type="match status" value="1"/>
</dbReference>
<evidence type="ECO:0000256" key="6">
    <source>
        <dbReference type="ARBA" id="ARBA00023235"/>
    </source>
</evidence>
<dbReference type="PANTHER" id="PTHR38461:SF1">
    <property type="entry name" value="4-DEOXY-L-THREO-5-HEXOSULOSE-URONATE KETOL-ISOMERASE"/>
    <property type="match status" value="1"/>
</dbReference>
<keyword evidence="5 7" id="KW-0862">Zinc</keyword>
<feature type="binding site" evidence="7">
    <location>
        <position position="245"/>
    </location>
    <ligand>
        <name>Zn(2+)</name>
        <dbReference type="ChEBI" id="CHEBI:29105"/>
    </ligand>
</feature>
<dbReference type="InterPro" id="IPR011051">
    <property type="entry name" value="RmlC_Cupin_sf"/>
</dbReference>